<evidence type="ECO:0000313" key="2">
    <source>
        <dbReference type="Proteomes" id="UP000241118"/>
    </source>
</evidence>
<name>A0A2P8I311_SACCR</name>
<keyword evidence="2" id="KW-1185">Reference proteome</keyword>
<accession>A0A2P8I311</accession>
<evidence type="ECO:0000313" key="1">
    <source>
        <dbReference type="EMBL" id="PSL52852.1"/>
    </source>
</evidence>
<sequence>MLRGSGRTAIAESADARSTAIATSPLTSVLDRGDLLTHAERVLRPARR</sequence>
<protein>
    <submittedName>
        <fullName evidence="1">Uncharacterized protein</fullName>
    </submittedName>
</protein>
<reference evidence="1 2" key="1">
    <citation type="submission" date="2018-03" db="EMBL/GenBank/DDBJ databases">
        <title>Genomic Encyclopedia of Type Strains, Phase III (KMG-III): the genomes of soil and plant-associated and newly described type strains.</title>
        <authorList>
            <person name="Whitman W."/>
        </authorList>
    </citation>
    <scope>NUCLEOTIDE SEQUENCE [LARGE SCALE GENOMIC DNA]</scope>
    <source>
        <strain evidence="1 2">CGMCC 4.7097</strain>
    </source>
</reference>
<comment type="caution">
    <text evidence="1">The sequence shown here is derived from an EMBL/GenBank/DDBJ whole genome shotgun (WGS) entry which is preliminary data.</text>
</comment>
<dbReference type="EMBL" id="PYAX01000011">
    <property type="protein sequence ID" value="PSL52852.1"/>
    <property type="molecule type" value="Genomic_DNA"/>
</dbReference>
<gene>
    <name evidence="1" type="ORF">B0I31_111139</name>
</gene>
<organism evidence="1 2">
    <name type="scientific">Saccharothrix carnea</name>
    <dbReference type="NCBI Taxonomy" id="1280637"/>
    <lineage>
        <taxon>Bacteria</taxon>
        <taxon>Bacillati</taxon>
        <taxon>Actinomycetota</taxon>
        <taxon>Actinomycetes</taxon>
        <taxon>Pseudonocardiales</taxon>
        <taxon>Pseudonocardiaceae</taxon>
        <taxon>Saccharothrix</taxon>
    </lineage>
</organism>
<dbReference type="Proteomes" id="UP000241118">
    <property type="component" value="Unassembled WGS sequence"/>
</dbReference>
<dbReference type="RefSeq" id="WP_181320519.1">
    <property type="nucleotide sequence ID" value="NZ_PYAX01000011.1"/>
</dbReference>
<dbReference type="AlphaFoldDB" id="A0A2P8I311"/>
<proteinExistence type="predicted"/>